<dbReference type="Pfam" id="PF03237">
    <property type="entry name" value="Terminase_6N"/>
    <property type="match status" value="1"/>
</dbReference>
<dbReference type="Gene3D" id="3.30.420.280">
    <property type="match status" value="1"/>
</dbReference>
<accession>A0A0F9F7N6</accession>
<dbReference type="AlphaFoldDB" id="A0A0F9F7N6"/>
<name>A0A0F9F7N6_9ZZZZ</name>
<organism evidence="1">
    <name type="scientific">marine sediment metagenome</name>
    <dbReference type="NCBI Taxonomy" id="412755"/>
    <lineage>
        <taxon>unclassified sequences</taxon>
        <taxon>metagenomes</taxon>
        <taxon>ecological metagenomes</taxon>
    </lineage>
</organism>
<protein>
    <submittedName>
        <fullName evidence="1">Uncharacterized protein</fullName>
    </submittedName>
</protein>
<evidence type="ECO:0000313" key="1">
    <source>
        <dbReference type="EMBL" id="KKL47127.1"/>
    </source>
</evidence>
<dbReference type="InterPro" id="IPR027417">
    <property type="entry name" value="P-loop_NTPase"/>
</dbReference>
<gene>
    <name evidence="1" type="ORF">LCGC14_2338680</name>
</gene>
<dbReference type="Gene3D" id="3.40.50.300">
    <property type="entry name" value="P-loop containing nucleotide triphosphate hydrolases"/>
    <property type="match status" value="1"/>
</dbReference>
<proteinExistence type="predicted"/>
<comment type="caution">
    <text evidence="1">The sequence shown here is derived from an EMBL/GenBank/DDBJ whole genome shotgun (WGS) entry which is preliminary data.</text>
</comment>
<sequence length="277" mass="32021">MALALEQEKKKFIWEPQPGPQSEFYYSRADECFYGGAAGGGKSDGILGIACSQVHHPYYKALILRRTLAELAQEGGLIERSHQLLRGVAHYNSQKHVWKFPSGAGIQFGYCESEYDVHRYQGTQYAFIGWEELTGFTEYQYRTINGYIRNPGFGLRKLVRATSNPGRIGHAWVKAMFIDKLTPYKIYRVEKTGLTRQFIPAKVWDNKILLANDPDYVKRLKGLPEPWRTALLEGNWNIFTGQGFPEWDYKVHTCEPHELESWWPRVIAIDWGYSKPY</sequence>
<reference evidence="1" key="1">
    <citation type="journal article" date="2015" name="Nature">
        <title>Complex archaea that bridge the gap between prokaryotes and eukaryotes.</title>
        <authorList>
            <person name="Spang A."/>
            <person name="Saw J.H."/>
            <person name="Jorgensen S.L."/>
            <person name="Zaremba-Niedzwiedzka K."/>
            <person name="Martijn J."/>
            <person name="Lind A.E."/>
            <person name="van Eijk R."/>
            <person name="Schleper C."/>
            <person name="Guy L."/>
            <person name="Ettema T.J."/>
        </authorList>
    </citation>
    <scope>NUCLEOTIDE SEQUENCE</scope>
</reference>
<dbReference type="EMBL" id="LAZR01033783">
    <property type="protein sequence ID" value="KKL47127.1"/>
    <property type="molecule type" value="Genomic_DNA"/>
</dbReference>
<feature type="non-terminal residue" evidence="1">
    <location>
        <position position="277"/>
    </location>
</feature>